<dbReference type="SUPFAM" id="SSF56112">
    <property type="entry name" value="Protein kinase-like (PK-like)"/>
    <property type="match status" value="1"/>
</dbReference>
<sequence length="255" mass="28757">MPSGQLRRERILARHLYSLQCCLSDRSQFLKPLPSRAVCCPRIYNAFNPIGPEESESVPLKFIEPFKNPWQRQHQRGVYDLLFRASVKEKTGSESTVLVKVPLDSTYGSDAHVLAASAGFAPHLLGKTGVAGAPNIYVMELLSKNDGWFHLVYFELPTHITEEQKESLRRRGKELIHFLSSNQLVHGDLRGCNIMCRLDGNDVHLRVLDWDWAGKQGTARYPATLNVELLYQGKPGGLIDGSHDEYMLEKTLDAI</sequence>
<evidence type="ECO:0008006" key="3">
    <source>
        <dbReference type="Google" id="ProtNLM"/>
    </source>
</evidence>
<protein>
    <recommendedName>
        <fullName evidence="3">Non-specific serine/threonine protein kinase</fullName>
    </recommendedName>
</protein>
<dbReference type="AlphaFoldDB" id="A0A0C3LC83"/>
<name>A0A0C3LC83_9AGAM</name>
<keyword evidence="2" id="KW-1185">Reference proteome</keyword>
<dbReference type="InterPro" id="IPR011009">
    <property type="entry name" value="Kinase-like_dom_sf"/>
</dbReference>
<dbReference type="Proteomes" id="UP000054248">
    <property type="component" value="Unassembled WGS sequence"/>
</dbReference>
<gene>
    <name evidence="1" type="ORF">M407DRAFT_219325</name>
</gene>
<dbReference type="STRING" id="1051891.A0A0C3LC83"/>
<proteinExistence type="predicted"/>
<dbReference type="EMBL" id="KN822962">
    <property type="protein sequence ID" value="KIO31528.1"/>
    <property type="molecule type" value="Genomic_DNA"/>
</dbReference>
<evidence type="ECO:0000313" key="1">
    <source>
        <dbReference type="EMBL" id="KIO31528.1"/>
    </source>
</evidence>
<dbReference type="HOGENOM" id="CLU_1090677_0_0_1"/>
<accession>A0A0C3LC83</accession>
<reference evidence="2" key="2">
    <citation type="submission" date="2015-01" db="EMBL/GenBank/DDBJ databases">
        <title>Evolutionary Origins and Diversification of the Mycorrhizal Mutualists.</title>
        <authorList>
            <consortium name="DOE Joint Genome Institute"/>
            <consortium name="Mycorrhizal Genomics Consortium"/>
            <person name="Kohler A."/>
            <person name="Kuo A."/>
            <person name="Nagy L.G."/>
            <person name="Floudas D."/>
            <person name="Copeland A."/>
            <person name="Barry K.W."/>
            <person name="Cichocki N."/>
            <person name="Veneault-Fourrey C."/>
            <person name="LaButti K."/>
            <person name="Lindquist E.A."/>
            <person name="Lipzen A."/>
            <person name="Lundell T."/>
            <person name="Morin E."/>
            <person name="Murat C."/>
            <person name="Riley R."/>
            <person name="Ohm R."/>
            <person name="Sun H."/>
            <person name="Tunlid A."/>
            <person name="Henrissat B."/>
            <person name="Grigoriev I.V."/>
            <person name="Hibbett D.S."/>
            <person name="Martin F."/>
        </authorList>
    </citation>
    <scope>NUCLEOTIDE SEQUENCE [LARGE SCALE GENOMIC DNA]</scope>
    <source>
        <strain evidence="2">MUT 4182</strain>
    </source>
</reference>
<organism evidence="1 2">
    <name type="scientific">Tulasnella calospora MUT 4182</name>
    <dbReference type="NCBI Taxonomy" id="1051891"/>
    <lineage>
        <taxon>Eukaryota</taxon>
        <taxon>Fungi</taxon>
        <taxon>Dikarya</taxon>
        <taxon>Basidiomycota</taxon>
        <taxon>Agaricomycotina</taxon>
        <taxon>Agaricomycetes</taxon>
        <taxon>Cantharellales</taxon>
        <taxon>Tulasnellaceae</taxon>
        <taxon>Tulasnella</taxon>
    </lineage>
</organism>
<reference evidence="1 2" key="1">
    <citation type="submission" date="2014-04" db="EMBL/GenBank/DDBJ databases">
        <authorList>
            <consortium name="DOE Joint Genome Institute"/>
            <person name="Kuo A."/>
            <person name="Girlanda M."/>
            <person name="Perotto S."/>
            <person name="Kohler A."/>
            <person name="Nagy L.G."/>
            <person name="Floudas D."/>
            <person name="Copeland A."/>
            <person name="Barry K.W."/>
            <person name="Cichocki N."/>
            <person name="Veneault-Fourrey C."/>
            <person name="LaButti K."/>
            <person name="Lindquist E.A."/>
            <person name="Lipzen A."/>
            <person name="Lundell T."/>
            <person name="Morin E."/>
            <person name="Murat C."/>
            <person name="Sun H."/>
            <person name="Tunlid A."/>
            <person name="Henrissat B."/>
            <person name="Grigoriev I.V."/>
            <person name="Hibbett D.S."/>
            <person name="Martin F."/>
            <person name="Nordberg H.P."/>
            <person name="Cantor M.N."/>
            <person name="Hua S.X."/>
        </authorList>
    </citation>
    <scope>NUCLEOTIDE SEQUENCE [LARGE SCALE GENOMIC DNA]</scope>
    <source>
        <strain evidence="1 2">MUT 4182</strain>
    </source>
</reference>
<dbReference type="OrthoDB" id="3261131at2759"/>
<evidence type="ECO:0000313" key="2">
    <source>
        <dbReference type="Proteomes" id="UP000054248"/>
    </source>
</evidence>